<organism evidence="3 4">
    <name type="scientific">Tepidamorphus gemmatus</name>
    <dbReference type="NCBI Taxonomy" id="747076"/>
    <lineage>
        <taxon>Bacteria</taxon>
        <taxon>Pseudomonadati</taxon>
        <taxon>Pseudomonadota</taxon>
        <taxon>Alphaproteobacteria</taxon>
        <taxon>Hyphomicrobiales</taxon>
        <taxon>Tepidamorphaceae</taxon>
        <taxon>Tepidamorphus</taxon>
    </lineage>
</organism>
<protein>
    <submittedName>
        <fullName evidence="3">Methyltransferase family protein</fullName>
    </submittedName>
</protein>
<keyword evidence="1" id="KW-0472">Membrane</keyword>
<feature type="transmembrane region" description="Helical" evidence="1">
    <location>
        <begin position="31"/>
        <end position="51"/>
    </location>
</feature>
<dbReference type="Gene3D" id="3.40.50.150">
    <property type="entry name" value="Vaccinia Virus protein VP39"/>
    <property type="match status" value="1"/>
</dbReference>
<name>A0A4V2UZN1_9HYPH</name>
<accession>A0A4V2UZN1</accession>
<keyword evidence="1" id="KW-0812">Transmembrane</keyword>
<dbReference type="Proteomes" id="UP000295678">
    <property type="component" value="Unassembled WGS sequence"/>
</dbReference>
<keyword evidence="3" id="KW-0808">Transferase</keyword>
<comment type="caution">
    <text evidence="3">The sequence shown here is derived from an EMBL/GenBank/DDBJ whole genome shotgun (WGS) entry which is preliminary data.</text>
</comment>
<dbReference type="RefSeq" id="WP_132805759.1">
    <property type="nucleotide sequence ID" value="NZ_SMAK01000003.1"/>
</dbReference>
<dbReference type="AlphaFoldDB" id="A0A4V2UZN1"/>
<evidence type="ECO:0000313" key="4">
    <source>
        <dbReference type="Proteomes" id="UP000295678"/>
    </source>
</evidence>
<dbReference type="GO" id="GO:0032259">
    <property type="term" value="P:methylation"/>
    <property type="evidence" value="ECO:0007669"/>
    <property type="project" value="UniProtKB-KW"/>
</dbReference>
<keyword evidence="4" id="KW-1185">Reference proteome</keyword>
<gene>
    <name evidence="3" type="ORF">EDC22_103171</name>
</gene>
<dbReference type="InterPro" id="IPR029063">
    <property type="entry name" value="SAM-dependent_MTases_sf"/>
</dbReference>
<dbReference type="SUPFAM" id="SSF53335">
    <property type="entry name" value="S-adenosyl-L-methionine-dependent methyltransferases"/>
    <property type="match status" value="1"/>
</dbReference>
<evidence type="ECO:0000256" key="1">
    <source>
        <dbReference type="SAM" id="Phobius"/>
    </source>
</evidence>
<proteinExistence type="predicted"/>
<dbReference type="GO" id="GO:0008757">
    <property type="term" value="F:S-adenosylmethionine-dependent methyltransferase activity"/>
    <property type="evidence" value="ECO:0007669"/>
    <property type="project" value="InterPro"/>
</dbReference>
<keyword evidence="3" id="KW-0489">Methyltransferase</keyword>
<feature type="domain" description="Methyltransferase type 11" evidence="2">
    <location>
        <begin position="82"/>
        <end position="130"/>
    </location>
</feature>
<reference evidence="3 4" key="1">
    <citation type="submission" date="2019-03" db="EMBL/GenBank/DDBJ databases">
        <title>Genomic Encyclopedia of Type Strains, Phase IV (KMG-IV): sequencing the most valuable type-strain genomes for metagenomic binning, comparative biology and taxonomic classification.</title>
        <authorList>
            <person name="Goeker M."/>
        </authorList>
    </citation>
    <scope>NUCLEOTIDE SEQUENCE [LARGE SCALE GENOMIC DNA]</scope>
    <source>
        <strain evidence="3 4">DSM 19345</strain>
    </source>
</reference>
<evidence type="ECO:0000259" key="2">
    <source>
        <dbReference type="Pfam" id="PF08241"/>
    </source>
</evidence>
<keyword evidence="1" id="KW-1133">Transmembrane helix</keyword>
<sequence>MHTDVADLRDFYASGLGQVARRLIVHRLRRLWPDVGGMTVVGLGFAGPYLGVFRDECARMIAFMPAGQGVMHWPAEGPVASCLVDEAELPMGDGTIDRLLLTHSLEFAEDPRGVLHEAWRVVAPGGRLVVVVPNRRGLWARFEHTPFGHGRPYSRSQLSRLLRGAAFLPAAWEEALWVPPFRGRFLIRSAAAWERAGTLIPAMPPGVLLVEALKQVHAPIPAQPVRARRRLVPALSGDPVPARRLAHRDGL</sequence>
<dbReference type="EMBL" id="SMAK01000003">
    <property type="protein sequence ID" value="TCT11858.1"/>
    <property type="molecule type" value="Genomic_DNA"/>
</dbReference>
<dbReference type="OrthoDB" id="9800231at2"/>
<evidence type="ECO:0000313" key="3">
    <source>
        <dbReference type="EMBL" id="TCT11858.1"/>
    </source>
</evidence>
<dbReference type="InterPro" id="IPR013216">
    <property type="entry name" value="Methyltransf_11"/>
</dbReference>
<dbReference type="Pfam" id="PF08241">
    <property type="entry name" value="Methyltransf_11"/>
    <property type="match status" value="1"/>
</dbReference>